<sequence>MESDKDIVIREAVESDVGEIRDLFEVAYGADYAFPQFFDTLFLKKQVFSSDSLMLVAEDPTCGRILGTGAVVYDVGAFTDLVGEFGRLVVHPEGRGRGIGKLLMEKRLELVSEHLHIGLADNRVEHPFSQKISLRYGFAPVGYIPTHNGEPVALFARYFNDALKMRRNHPHVAPPVYWLAETALTNVGLPCDVIVDETARSYPAAEDFEIEEMNAAGYTSLLRFERGRLRKRDIFGPVKLHFGSRALQRHNTSYLIAKRGGHLMGAIGYSCDTNVDKAVRIFELIYLNEEPVRYLLCELERRCREEWKVDYVETDVSADAPRMQKTLLELGFLPIAYVPSAVFHYVERLDTVRMARYYIPVDATENSMVDAMKPIANAVLREFNRQWIDPVLAVSLPRTMAFKGLNDEQTAQLANLFTRQRFRKGDRIVQIASQNGKSYLLLSGQVEILLGSDKVADVLNPGEFFGEMALLSHHPHSACVRAIEEVEVAMIAQNELEELLRVRTDVGLIMYRNLAAGLGAKLRRLGMPAAPPDL</sequence>
<protein>
    <submittedName>
        <fullName evidence="3">DNA-binding transcriptional dual regulator Crp</fullName>
    </submittedName>
</protein>
<dbReference type="OrthoDB" id="9786503at2"/>
<dbReference type="SUPFAM" id="SSF51206">
    <property type="entry name" value="cAMP-binding domain-like"/>
    <property type="match status" value="1"/>
</dbReference>
<feature type="domain" description="N-acetyltransferase" evidence="2">
    <location>
        <begin position="7"/>
        <end position="170"/>
    </location>
</feature>
<dbReference type="InterPro" id="IPR000595">
    <property type="entry name" value="cNMP-bd_dom"/>
</dbReference>
<evidence type="ECO:0000259" key="1">
    <source>
        <dbReference type="PROSITE" id="PS50042"/>
    </source>
</evidence>
<dbReference type="PROSITE" id="PS50042">
    <property type="entry name" value="CNMP_BINDING_3"/>
    <property type="match status" value="1"/>
</dbReference>
<proteinExistence type="predicted"/>
<dbReference type="GO" id="GO:0005829">
    <property type="term" value="C:cytosol"/>
    <property type="evidence" value="ECO:0007669"/>
    <property type="project" value="TreeGrafter"/>
</dbReference>
<dbReference type="AlphaFoldDB" id="A0A5C5XC63"/>
<evidence type="ECO:0000259" key="2">
    <source>
        <dbReference type="PROSITE" id="PS51186"/>
    </source>
</evidence>
<dbReference type="InterPro" id="IPR000182">
    <property type="entry name" value="GNAT_dom"/>
</dbReference>
<accession>A0A5C5XC63</accession>
<dbReference type="PROSITE" id="PS51186">
    <property type="entry name" value="GNAT"/>
    <property type="match status" value="1"/>
</dbReference>
<evidence type="ECO:0000313" key="3">
    <source>
        <dbReference type="EMBL" id="TWT60727.1"/>
    </source>
</evidence>
<organism evidence="3 4">
    <name type="scientific">Rubinisphaera italica</name>
    <dbReference type="NCBI Taxonomy" id="2527969"/>
    <lineage>
        <taxon>Bacteria</taxon>
        <taxon>Pseudomonadati</taxon>
        <taxon>Planctomycetota</taxon>
        <taxon>Planctomycetia</taxon>
        <taxon>Planctomycetales</taxon>
        <taxon>Planctomycetaceae</taxon>
        <taxon>Rubinisphaera</taxon>
    </lineage>
</organism>
<dbReference type="RefSeq" id="WP_146502811.1">
    <property type="nucleotide sequence ID" value="NZ_SJPG01000001.1"/>
</dbReference>
<dbReference type="Gene3D" id="2.60.120.10">
    <property type="entry name" value="Jelly Rolls"/>
    <property type="match status" value="1"/>
</dbReference>
<dbReference type="Pfam" id="PF13508">
    <property type="entry name" value="Acetyltransf_7"/>
    <property type="match status" value="1"/>
</dbReference>
<dbReference type="GO" id="GO:0016747">
    <property type="term" value="F:acyltransferase activity, transferring groups other than amino-acyl groups"/>
    <property type="evidence" value="ECO:0007669"/>
    <property type="project" value="InterPro"/>
</dbReference>
<dbReference type="InterPro" id="IPR050397">
    <property type="entry name" value="Env_Response_Regulators"/>
</dbReference>
<dbReference type="EMBL" id="SJPG01000001">
    <property type="protein sequence ID" value="TWT60727.1"/>
    <property type="molecule type" value="Genomic_DNA"/>
</dbReference>
<dbReference type="Gene3D" id="3.40.630.30">
    <property type="match status" value="2"/>
</dbReference>
<evidence type="ECO:0000313" key="4">
    <source>
        <dbReference type="Proteomes" id="UP000316095"/>
    </source>
</evidence>
<dbReference type="Proteomes" id="UP000316095">
    <property type="component" value="Unassembled WGS sequence"/>
</dbReference>
<dbReference type="InterPro" id="IPR018490">
    <property type="entry name" value="cNMP-bd_dom_sf"/>
</dbReference>
<dbReference type="PANTHER" id="PTHR24567">
    <property type="entry name" value="CRP FAMILY TRANSCRIPTIONAL REGULATORY PROTEIN"/>
    <property type="match status" value="1"/>
</dbReference>
<keyword evidence="3" id="KW-0238">DNA-binding</keyword>
<gene>
    <name evidence="3" type="ORF">Pan54_14540</name>
</gene>
<dbReference type="PANTHER" id="PTHR24567:SF74">
    <property type="entry name" value="HTH-TYPE TRANSCRIPTIONAL REGULATOR ARCR"/>
    <property type="match status" value="1"/>
</dbReference>
<dbReference type="InterPro" id="IPR014710">
    <property type="entry name" value="RmlC-like_jellyroll"/>
</dbReference>
<dbReference type="GO" id="GO:0003700">
    <property type="term" value="F:DNA-binding transcription factor activity"/>
    <property type="evidence" value="ECO:0007669"/>
    <property type="project" value="TreeGrafter"/>
</dbReference>
<name>A0A5C5XC63_9PLAN</name>
<dbReference type="CDD" id="cd00038">
    <property type="entry name" value="CAP_ED"/>
    <property type="match status" value="1"/>
</dbReference>
<dbReference type="Pfam" id="PF00027">
    <property type="entry name" value="cNMP_binding"/>
    <property type="match status" value="1"/>
</dbReference>
<dbReference type="SMART" id="SM00100">
    <property type="entry name" value="cNMP"/>
    <property type="match status" value="1"/>
</dbReference>
<feature type="domain" description="Cyclic nucleotide-binding" evidence="1">
    <location>
        <begin position="401"/>
        <end position="517"/>
    </location>
</feature>
<dbReference type="CDD" id="cd04301">
    <property type="entry name" value="NAT_SF"/>
    <property type="match status" value="1"/>
</dbReference>
<dbReference type="InterPro" id="IPR016181">
    <property type="entry name" value="Acyl_CoA_acyltransferase"/>
</dbReference>
<comment type="caution">
    <text evidence="3">The sequence shown here is derived from an EMBL/GenBank/DDBJ whole genome shotgun (WGS) entry which is preliminary data.</text>
</comment>
<keyword evidence="4" id="KW-1185">Reference proteome</keyword>
<dbReference type="SUPFAM" id="SSF55729">
    <property type="entry name" value="Acyl-CoA N-acyltransferases (Nat)"/>
    <property type="match status" value="2"/>
</dbReference>
<reference evidence="3 4" key="1">
    <citation type="submission" date="2019-02" db="EMBL/GenBank/DDBJ databases">
        <title>Deep-cultivation of Planctomycetes and their phenomic and genomic characterization uncovers novel biology.</title>
        <authorList>
            <person name="Wiegand S."/>
            <person name="Jogler M."/>
            <person name="Boedeker C."/>
            <person name="Pinto D."/>
            <person name="Vollmers J."/>
            <person name="Rivas-Marin E."/>
            <person name="Kohn T."/>
            <person name="Peeters S.H."/>
            <person name="Heuer A."/>
            <person name="Rast P."/>
            <person name="Oberbeckmann S."/>
            <person name="Bunk B."/>
            <person name="Jeske O."/>
            <person name="Meyerdierks A."/>
            <person name="Storesund J.E."/>
            <person name="Kallscheuer N."/>
            <person name="Luecker S."/>
            <person name="Lage O.M."/>
            <person name="Pohl T."/>
            <person name="Merkel B.J."/>
            <person name="Hornburger P."/>
            <person name="Mueller R.-W."/>
            <person name="Bruemmer F."/>
            <person name="Labrenz M."/>
            <person name="Spormann A.M."/>
            <person name="Op Den Camp H."/>
            <person name="Overmann J."/>
            <person name="Amann R."/>
            <person name="Jetten M.S.M."/>
            <person name="Mascher T."/>
            <person name="Medema M.H."/>
            <person name="Devos D.P."/>
            <person name="Kaster A.-K."/>
            <person name="Ovreas L."/>
            <person name="Rohde M."/>
            <person name="Galperin M.Y."/>
            <person name="Jogler C."/>
        </authorList>
    </citation>
    <scope>NUCLEOTIDE SEQUENCE [LARGE SCALE GENOMIC DNA]</scope>
    <source>
        <strain evidence="3 4">Pan54</strain>
    </source>
</reference>
<dbReference type="GO" id="GO:0003677">
    <property type="term" value="F:DNA binding"/>
    <property type="evidence" value="ECO:0007669"/>
    <property type="project" value="UniProtKB-KW"/>
</dbReference>